<organism evidence="6 7">
    <name type="scientific">Paratrimastix pyriformis</name>
    <dbReference type="NCBI Taxonomy" id="342808"/>
    <lineage>
        <taxon>Eukaryota</taxon>
        <taxon>Metamonada</taxon>
        <taxon>Preaxostyla</taxon>
        <taxon>Paratrimastigidae</taxon>
        <taxon>Paratrimastix</taxon>
    </lineage>
</organism>
<dbReference type="Pfam" id="PF23360">
    <property type="entry name" value="BBS7_GAE"/>
    <property type="match status" value="1"/>
</dbReference>
<evidence type="ECO:0000259" key="4">
    <source>
        <dbReference type="Pfam" id="PF23361"/>
    </source>
</evidence>
<evidence type="ECO:0000256" key="1">
    <source>
        <dbReference type="SAM" id="Coils"/>
    </source>
</evidence>
<name>A0ABQ8UZR5_9EUKA</name>
<feature type="domain" description="BBS7 platform" evidence="4">
    <location>
        <begin position="531"/>
        <end position="618"/>
    </location>
</feature>
<keyword evidence="7" id="KW-1185">Reference proteome</keyword>
<comment type="caution">
    <text evidence="6">The sequence shown here is derived from an EMBL/GenBank/DDBJ whole genome shotgun (WGS) entry which is preliminary data.</text>
</comment>
<evidence type="ECO:0000313" key="7">
    <source>
        <dbReference type="Proteomes" id="UP001141327"/>
    </source>
</evidence>
<dbReference type="InterPro" id="IPR056335">
    <property type="entry name" value="BBS7_hairpin"/>
</dbReference>
<dbReference type="Pfam" id="PF23361">
    <property type="entry name" value="BBS7_pf"/>
    <property type="match status" value="1"/>
</dbReference>
<proteinExistence type="predicted"/>
<protein>
    <submittedName>
        <fullName evidence="6">Bardet-Biedl syndrome 7 protein</fullName>
    </submittedName>
</protein>
<feature type="domain" description="BBS7 helical hairpin" evidence="2">
    <location>
        <begin position="696"/>
        <end position="809"/>
    </location>
</feature>
<dbReference type="PANTHER" id="PTHR16074:SF4">
    <property type="entry name" value="BARDET-BIEDL SYNDROME 7 PROTEIN"/>
    <property type="match status" value="1"/>
</dbReference>
<evidence type="ECO:0000313" key="6">
    <source>
        <dbReference type="EMBL" id="KAJ4462859.1"/>
    </source>
</evidence>
<reference evidence="6" key="1">
    <citation type="journal article" date="2022" name="bioRxiv">
        <title>Genomics of Preaxostyla Flagellates Illuminates Evolutionary Transitions and the Path Towards Mitochondrial Loss.</title>
        <authorList>
            <person name="Novak L.V.F."/>
            <person name="Treitli S.C."/>
            <person name="Pyrih J."/>
            <person name="Halakuc P."/>
            <person name="Pipaliya S.V."/>
            <person name="Vacek V."/>
            <person name="Brzon O."/>
            <person name="Soukal P."/>
            <person name="Eme L."/>
            <person name="Dacks J.B."/>
            <person name="Karnkowska A."/>
            <person name="Elias M."/>
            <person name="Hampl V."/>
        </authorList>
    </citation>
    <scope>NUCLEOTIDE SEQUENCE</scope>
    <source>
        <strain evidence="6">RCP-MX</strain>
    </source>
</reference>
<feature type="domain" description="BBS7 beta-propeller" evidence="5">
    <location>
        <begin position="25"/>
        <end position="147"/>
    </location>
</feature>
<feature type="coiled-coil region" evidence="1">
    <location>
        <begin position="322"/>
        <end position="363"/>
    </location>
</feature>
<feature type="domain" description="BBS7 beta-propeller" evidence="5">
    <location>
        <begin position="178"/>
        <end position="294"/>
    </location>
</feature>
<accession>A0ABQ8UZR5</accession>
<dbReference type="InterPro" id="IPR056332">
    <property type="entry name" value="Beta-prop_BBS7"/>
</dbReference>
<evidence type="ECO:0000259" key="5">
    <source>
        <dbReference type="Pfam" id="PF23743"/>
    </source>
</evidence>
<keyword evidence="1" id="KW-0175">Coiled coil</keyword>
<dbReference type="PANTHER" id="PTHR16074">
    <property type="entry name" value="BARDET-BIEDL SYNDROME 7 PROTEIN"/>
    <property type="match status" value="1"/>
</dbReference>
<evidence type="ECO:0000259" key="2">
    <source>
        <dbReference type="Pfam" id="PF23349"/>
    </source>
</evidence>
<dbReference type="InterPro" id="IPR056333">
    <property type="entry name" value="BBS7_pf_dom"/>
</dbReference>
<dbReference type="Proteomes" id="UP001141327">
    <property type="component" value="Unassembled WGS sequence"/>
</dbReference>
<dbReference type="Pfam" id="PF23349">
    <property type="entry name" value="BBS7_hp"/>
    <property type="match status" value="1"/>
</dbReference>
<dbReference type="Pfam" id="PF23743">
    <property type="entry name" value="Beta-prop_BBS7"/>
    <property type="match status" value="2"/>
</dbReference>
<sequence>MLSSATLDVSRFDFLQVGATNRSCLKVLPLGSKEKQQRVVVGDNSGMLSCFGTKKRETALAWQNKVAEEIACLTLAEAGPHQKMKIFTASRQTIHGFSKKGKNFYSFDTNLTEPITSFCIQRDHLWIGGEYVYNHFVNQNEANFYMAEVWTPSSAARTASSGSSRYQPHSGTLVTVGSRDQERFTLYGTSNGYVGQMLMASDSCRRGWSFRAPGGVTCLSTYDLLRDGVVDVLVGRDNGNVQAYGFDTLHNPRLLFERSLNESITSIDAGVVTTPPYDEVVIATYTGKVLCFTTEPVADQVADPEEIIRKRQEAMISAKAAAEAVARRREADQKRVASLQEEIKRLRERLAKAQESFQKRSKKMIAVQDAARIQSTFSLHPDEPVHVLVVESQAPMDVVCLQCDIPVELEDPPATAICSRTPAMPIYAPGMELLATYRCQESVTRLEIRMRLQEGRRGTLHVLVLPRALIKTAHVVSHEIRPLALHRRAPVSMSSESLPASWSRPGLNEMVCLAGVGARSAMGVVATRVWRITGEFGLLEAHAWMQQCLPDVPQRFPADRDRAFLEFRNAFLGTTLMCTYRQGECVIRSDCLSTVAVMKDCITKEATSRKARISVSCEFWVLSWEYRALTRSIPHLSLASLTRVLGQTPLRDGNNSISADFFIGEVQTAFPAHDASGWQCHVLPHRHHRGDTDVREESTEAVLRILHPRMSQQVTIARHADLIEALKEIKMQEEDISFLPEEYRNALKDPEGLVMQSKTQAQLLTYLRGMVVDLFTDRAKFLGVSMEHRVPQLRALLEQPRLDELLGFFANRGA</sequence>
<feature type="domain" description="BBS7 GAE" evidence="3">
    <location>
        <begin position="372"/>
        <end position="476"/>
    </location>
</feature>
<dbReference type="InterPro" id="IPR056334">
    <property type="entry name" value="BBS7_GAE_dom"/>
</dbReference>
<evidence type="ECO:0000259" key="3">
    <source>
        <dbReference type="Pfam" id="PF23360"/>
    </source>
</evidence>
<dbReference type="EMBL" id="JAPMOS010000001">
    <property type="protein sequence ID" value="KAJ4462859.1"/>
    <property type="molecule type" value="Genomic_DNA"/>
</dbReference>
<gene>
    <name evidence="6" type="ORF">PAPYR_61</name>
</gene>